<dbReference type="PANTHER" id="PTHR20961">
    <property type="entry name" value="GLYCOSYLTRANSFERASE"/>
    <property type="match status" value="1"/>
</dbReference>
<evidence type="ECO:0000256" key="9">
    <source>
        <dbReference type="ARBA" id="ARBA00048317"/>
    </source>
</evidence>
<evidence type="ECO:0000256" key="4">
    <source>
        <dbReference type="ARBA" id="ARBA00022729"/>
    </source>
</evidence>
<evidence type="ECO:0000256" key="3">
    <source>
        <dbReference type="ARBA" id="ARBA00022679"/>
    </source>
</evidence>
<evidence type="ECO:0000313" key="13">
    <source>
        <dbReference type="EMBL" id="KAK0725615.1"/>
    </source>
</evidence>
<evidence type="ECO:0000256" key="1">
    <source>
        <dbReference type="ARBA" id="ARBA00011970"/>
    </source>
</evidence>
<sequence length="214" mass="23686">MSMEYNVDHSQDTQVVILDHHSNGPYFDVWRIFAHREPIRFNDLLADPSHAGAETNINVPLAGASNPMWQSDWVMSDCTAAPRRLVGQDALFAALRTAIPSEIHIDLQVIDFTSILLAEQLLLVVEAHLLIGVHGAGLTHALFMREGVGAIVELQSEVMHDSNKGTPHREFRNLAAMRGLGYYSIGGSPVLVSAAAIMYLDWILTGAVFVWRQF</sequence>
<keyword evidence="5" id="KW-0256">Endoplasmic reticulum</keyword>
<keyword evidence="2" id="KW-0328">Glycosyltransferase</keyword>
<reference evidence="13" key="1">
    <citation type="submission" date="2023-06" db="EMBL/GenBank/DDBJ databases">
        <title>Genome-scale phylogeny and comparative genomics of the fungal order Sordariales.</title>
        <authorList>
            <consortium name="Lawrence Berkeley National Laboratory"/>
            <person name="Hensen N."/>
            <person name="Bonometti L."/>
            <person name="Westerberg I."/>
            <person name="Brannstrom I.O."/>
            <person name="Guillou S."/>
            <person name="Cros-Aarteil S."/>
            <person name="Calhoun S."/>
            <person name="Haridas S."/>
            <person name="Kuo A."/>
            <person name="Mondo S."/>
            <person name="Pangilinan J."/>
            <person name="Riley R."/>
            <person name="Labutti K."/>
            <person name="Andreopoulos B."/>
            <person name="Lipzen A."/>
            <person name="Chen C."/>
            <person name="Yanf M."/>
            <person name="Daum C."/>
            <person name="Ng V."/>
            <person name="Clum A."/>
            <person name="Steindorff A."/>
            <person name="Ohm R."/>
            <person name="Martin F."/>
            <person name="Silar P."/>
            <person name="Natvig D."/>
            <person name="Lalanne C."/>
            <person name="Gautier V."/>
            <person name="Ament-Velasquez S.L."/>
            <person name="Kruys A."/>
            <person name="Hutchinson M.I."/>
            <person name="Powell A.J."/>
            <person name="Barry K."/>
            <person name="Miller A.N."/>
            <person name="Grigoriev I.V."/>
            <person name="Debuchy R."/>
            <person name="Gladieux P."/>
            <person name="Thoren M.H."/>
            <person name="Johannesson H."/>
        </authorList>
    </citation>
    <scope>NUCLEOTIDE SEQUENCE</scope>
    <source>
        <strain evidence="13">SMH4607-1</strain>
    </source>
</reference>
<evidence type="ECO:0000256" key="10">
    <source>
        <dbReference type="ARBA" id="ARBA00049432"/>
    </source>
</evidence>
<dbReference type="AlphaFoldDB" id="A0AA40E3E6"/>
<dbReference type="Proteomes" id="UP001172102">
    <property type="component" value="Unassembled WGS sequence"/>
</dbReference>
<evidence type="ECO:0000256" key="2">
    <source>
        <dbReference type="ARBA" id="ARBA00022676"/>
    </source>
</evidence>
<dbReference type="InterPro" id="IPR007657">
    <property type="entry name" value="Glycosyltransferase_61"/>
</dbReference>
<evidence type="ECO:0000256" key="11">
    <source>
        <dbReference type="SAM" id="Phobius"/>
    </source>
</evidence>
<evidence type="ECO:0000259" key="12">
    <source>
        <dbReference type="Pfam" id="PF04577"/>
    </source>
</evidence>
<keyword evidence="11" id="KW-0472">Membrane</keyword>
<evidence type="ECO:0000256" key="8">
    <source>
        <dbReference type="ARBA" id="ARBA00042574"/>
    </source>
</evidence>
<accession>A0AA40E3E6</accession>
<keyword evidence="11" id="KW-1133">Transmembrane helix</keyword>
<keyword evidence="4" id="KW-0732">Signal</keyword>
<proteinExistence type="predicted"/>
<feature type="domain" description="Glycosyltransferase 61 catalytic" evidence="12">
    <location>
        <begin position="81"/>
        <end position="149"/>
    </location>
</feature>
<dbReference type="Pfam" id="PF04577">
    <property type="entry name" value="Glyco_transf_61"/>
    <property type="match status" value="1"/>
</dbReference>
<name>A0AA40E3E6_9PEZI</name>
<dbReference type="EMBL" id="JAUKUA010000002">
    <property type="protein sequence ID" value="KAK0725615.1"/>
    <property type="molecule type" value="Genomic_DNA"/>
</dbReference>
<dbReference type="PANTHER" id="PTHR20961:SF148">
    <property type="entry name" value="EGF DOMAIN-SPECIFIC O-LINKED N-ACETYLGLUCOSAMINE TRANSFERASE"/>
    <property type="match status" value="1"/>
</dbReference>
<dbReference type="EC" id="2.4.1.255" evidence="1"/>
<comment type="catalytic activity">
    <reaction evidence="9">
        <text>L-seryl-[protein] + UDP-N-acetyl-alpha-D-glucosamine = 3-O-(N-acetyl-beta-D-glucosaminyl)-L-seryl-[protein] + UDP + H(+)</text>
        <dbReference type="Rhea" id="RHEA:48904"/>
        <dbReference type="Rhea" id="RHEA-COMP:9863"/>
        <dbReference type="Rhea" id="RHEA-COMP:12251"/>
        <dbReference type="ChEBI" id="CHEBI:15378"/>
        <dbReference type="ChEBI" id="CHEBI:29999"/>
        <dbReference type="ChEBI" id="CHEBI:57705"/>
        <dbReference type="ChEBI" id="CHEBI:58223"/>
        <dbReference type="ChEBI" id="CHEBI:90838"/>
        <dbReference type="EC" id="2.4.1.255"/>
    </reaction>
</comment>
<keyword evidence="14" id="KW-1185">Reference proteome</keyword>
<keyword evidence="6" id="KW-0325">Glycoprotein</keyword>
<gene>
    <name evidence="13" type="ORF">B0H67DRAFT_642004</name>
</gene>
<keyword evidence="11" id="KW-0812">Transmembrane</keyword>
<dbReference type="InterPro" id="IPR049625">
    <property type="entry name" value="Glyco_transf_61_cat"/>
</dbReference>
<evidence type="ECO:0000256" key="7">
    <source>
        <dbReference type="ARBA" id="ARBA00040944"/>
    </source>
</evidence>
<organism evidence="13 14">
    <name type="scientific">Lasiosphaeris hirsuta</name>
    <dbReference type="NCBI Taxonomy" id="260670"/>
    <lineage>
        <taxon>Eukaryota</taxon>
        <taxon>Fungi</taxon>
        <taxon>Dikarya</taxon>
        <taxon>Ascomycota</taxon>
        <taxon>Pezizomycotina</taxon>
        <taxon>Sordariomycetes</taxon>
        <taxon>Sordariomycetidae</taxon>
        <taxon>Sordariales</taxon>
        <taxon>Lasiosphaeriaceae</taxon>
        <taxon>Lasiosphaeris</taxon>
    </lineage>
</organism>
<protein>
    <recommendedName>
        <fullName evidence="7">EGF domain-specific O-linked N-acetylglucosamine transferase</fullName>
        <ecNumber evidence="1">2.4.1.255</ecNumber>
    </recommendedName>
    <alternativeName>
        <fullName evidence="8">Extracellular O-linked N-acetylglucosamine transferase</fullName>
    </alternativeName>
</protein>
<evidence type="ECO:0000256" key="5">
    <source>
        <dbReference type="ARBA" id="ARBA00022824"/>
    </source>
</evidence>
<evidence type="ECO:0000313" key="14">
    <source>
        <dbReference type="Proteomes" id="UP001172102"/>
    </source>
</evidence>
<comment type="caution">
    <text evidence="13">The sequence shown here is derived from an EMBL/GenBank/DDBJ whole genome shotgun (WGS) entry which is preliminary data.</text>
</comment>
<evidence type="ECO:0000256" key="6">
    <source>
        <dbReference type="ARBA" id="ARBA00023180"/>
    </source>
</evidence>
<feature type="transmembrane region" description="Helical" evidence="11">
    <location>
        <begin position="190"/>
        <end position="211"/>
    </location>
</feature>
<dbReference type="GO" id="GO:0097363">
    <property type="term" value="F:protein O-acetylglucosaminyltransferase activity"/>
    <property type="evidence" value="ECO:0007669"/>
    <property type="project" value="UniProtKB-EC"/>
</dbReference>
<keyword evidence="3" id="KW-0808">Transferase</keyword>
<comment type="catalytic activity">
    <reaction evidence="10">
        <text>L-threonyl-[protein] + UDP-N-acetyl-alpha-D-glucosamine = 3-O-(N-acetyl-beta-D-glucosaminyl)-L-threonyl-[protein] + UDP + H(+)</text>
        <dbReference type="Rhea" id="RHEA:48908"/>
        <dbReference type="Rhea" id="RHEA-COMP:11060"/>
        <dbReference type="Rhea" id="RHEA-COMP:12252"/>
        <dbReference type="ChEBI" id="CHEBI:15378"/>
        <dbReference type="ChEBI" id="CHEBI:30013"/>
        <dbReference type="ChEBI" id="CHEBI:57705"/>
        <dbReference type="ChEBI" id="CHEBI:58223"/>
        <dbReference type="ChEBI" id="CHEBI:90840"/>
        <dbReference type="EC" id="2.4.1.255"/>
    </reaction>
</comment>